<evidence type="ECO:0000313" key="18">
    <source>
        <dbReference type="Proteomes" id="UP000486351"/>
    </source>
</evidence>
<dbReference type="Proteomes" id="UP000486351">
    <property type="component" value="Unassembled WGS sequence"/>
</dbReference>
<evidence type="ECO:0000313" key="14">
    <source>
        <dbReference type="Proteomes" id="UP000440367"/>
    </source>
</evidence>
<dbReference type="Proteomes" id="UP000433483">
    <property type="component" value="Unassembled WGS sequence"/>
</dbReference>
<evidence type="ECO:0000256" key="2">
    <source>
        <dbReference type="SAM" id="MobiDB-lite"/>
    </source>
</evidence>
<dbReference type="EMBL" id="QXGB01001298">
    <property type="protein sequence ID" value="KAE9193272.1"/>
    <property type="molecule type" value="Genomic_DNA"/>
</dbReference>
<evidence type="ECO:0000313" key="5">
    <source>
        <dbReference type="EMBL" id="KAE9094170.1"/>
    </source>
</evidence>
<dbReference type="EMBL" id="QXGE01001249">
    <property type="protein sequence ID" value="KAE9295402.1"/>
    <property type="molecule type" value="Genomic_DNA"/>
</dbReference>
<evidence type="ECO:0000313" key="10">
    <source>
        <dbReference type="EMBL" id="KAE9323642.1"/>
    </source>
</evidence>
<dbReference type="SUPFAM" id="SSF48403">
    <property type="entry name" value="Ankyrin repeat"/>
    <property type="match status" value="1"/>
</dbReference>
<feature type="region of interest" description="Disordered" evidence="2">
    <location>
        <begin position="931"/>
        <end position="999"/>
    </location>
</feature>
<name>A0A6A3SVU7_9STRA</name>
<evidence type="ECO:0000313" key="3">
    <source>
        <dbReference type="EMBL" id="KAE8930735.1"/>
    </source>
</evidence>
<protein>
    <submittedName>
        <fullName evidence="6">Uncharacterized protein</fullName>
    </submittedName>
</protein>
<keyword evidence="12" id="KW-1185">Reference proteome</keyword>
<proteinExistence type="predicted"/>
<gene>
    <name evidence="9" type="ORF">PF001_g17346</name>
    <name evidence="8" type="ORF">PF002_g19018</name>
    <name evidence="7" type="ORF">PF005_g18140</name>
    <name evidence="6" type="ORF">PF006_g17034</name>
    <name evidence="5" type="ORF">PF007_g17855</name>
    <name evidence="10" type="ORF">PF008_g17300</name>
    <name evidence="3" type="ORF">PF009_g19185</name>
    <name evidence="4" type="ORF">PF011_g16856</name>
</gene>
<evidence type="ECO:0000313" key="4">
    <source>
        <dbReference type="EMBL" id="KAE8994113.1"/>
    </source>
</evidence>
<evidence type="ECO:0000313" key="13">
    <source>
        <dbReference type="Proteomes" id="UP000437068"/>
    </source>
</evidence>
<dbReference type="AlphaFoldDB" id="A0A6A3SVU7"/>
<evidence type="ECO:0000313" key="15">
    <source>
        <dbReference type="Proteomes" id="UP000440732"/>
    </source>
</evidence>
<comment type="caution">
    <text evidence="6">The sequence shown here is derived from an EMBL/GenBank/DDBJ whole genome shotgun (WGS) entry which is preliminary data.</text>
</comment>
<accession>A0A6A3SVU7</accession>
<evidence type="ECO:0000256" key="1">
    <source>
        <dbReference type="PROSITE-ProRule" id="PRU00023"/>
    </source>
</evidence>
<dbReference type="EMBL" id="QXFZ01001239">
    <property type="protein sequence ID" value="KAE9094170.1"/>
    <property type="molecule type" value="Genomic_DNA"/>
</dbReference>
<dbReference type="Proteomes" id="UP000429523">
    <property type="component" value="Unassembled WGS sequence"/>
</dbReference>
<evidence type="ECO:0000313" key="16">
    <source>
        <dbReference type="Proteomes" id="UP000441208"/>
    </source>
</evidence>
<feature type="repeat" description="ANK" evidence="1">
    <location>
        <begin position="877"/>
        <end position="909"/>
    </location>
</feature>
<evidence type="ECO:0000313" key="8">
    <source>
        <dbReference type="EMBL" id="KAE9209747.1"/>
    </source>
</evidence>
<organism evidence="6 15">
    <name type="scientific">Phytophthora fragariae</name>
    <dbReference type="NCBI Taxonomy" id="53985"/>
    <lineage>
        <taxon>Eukaryota</taxon>
        <taxon>Sar</taxon>
        <taxon>Stramenopiles</taxon>
        <taxon>Oomycota</taxon>
        <taxon>Peronosporomycetes</taxon>
        <taxon>Peronosporales</taxon>
        <taxon>Peronosporaceae</taxon>
        <taxon>Phytophthora</taxon>
    </lineage>
</organism>
<dbReference type="EMBL" id="QXFY01001241">
    <property type="protein sequence ID" value="KAE9323642.1"/>
    <property type="molecule type" value="Genomic_DNA"/>
</dbReference>
<dbReference type="InterPro" id="IPR036770">
    <property type="entry name" value="Ankyrin_rpt-contain_sf"/>
</dbReference>
<evidence type="ECO:0000313" key="6">
    <source>
        <dbReference type="EMBL" id="KAE9125114.1"/>
    </source>
</evidence>
<dbReference type="EMBL" id="QXGF01001338">
    <property type="protein sequence ID" value="KAE8930735.1"/>
    <property type="molecule type" value="Genomic_DNA"/>
</dbReference>
<dbReference type="Proteomes" id="UP000441208">
    <property type="component" value="Unassembled WGS sequence"/>
</dbReference>
<feature type="compositionally biased region" description="Basic residues" evidence="2">
    <location>
        <begin position="984"/>
        <end position="999"/>
    </location>
</feature>
<dbReference type="EMBL" id="QXGD01001286">
    <property type="protein sequence ID" value="KAE9209747.1"/>
    <property type="molecule type" value="Genomic_DNA"/>
</dbReference>
<dbReference type="OrthoDB" id="120683at2759"/>
<evidence type="ECO:0000313" key="9">
    <source>
        <dbReference type="EMBL" id="KAE9295402.1"/>
    </source>
</evidence>
<dbReference type="EMBL" id="QXGA01001225">
    <property type="protein sequence ID" value="KAE9125114.1"/>
    <property type="molecule type" value="Genomic_DNA"/>
</dbReference>
<evidence type="ECO:0000313" key="17">
    <source>
        <dbReference type="Proteomes" id="UP000460718"/>
    </source>
</evidence>
<keyword evidence="1" id="KW-0040">ANK repeat</keyword>
<dbReference type="Gene3D" id="1.25.40.20">
    <property type="entry name" value="Ankyrin repeat-containing domain"/>
    <property type="match status" value="1"/>
</dbReference>
<dbReference type="Proteomes" id="UP000440732">
    <property type="component" value="Unassembled WGS sequence"/>
</dbReference>
<evidence type="ECO:0000313" key="7">
    <source>
        <dbReference type="EMBL" id="KAE9193272.1"/>
    </source>
</evidence>
<dbReference type="Proteomes" id="UP000440367">
    <property type="component" value="Unassembled WGS sequence"/>
</dbReference>
<sequence length="999" mass="112140">MPLAAGKYERYVRAATFLLDWLLRAHEHSRPSTTDVPQLKALSGVVQQVARDPSSLSPQLLHELPKVLKAFHCAVELRENYASRLLANPKSQFAVLLKIWSSLLQRVPNKSHEPMTPEWEEEEDGYCPGEETFVVDTNSPKEKLKTICEEAFKDDLGLDVVFFVSDLEQLVRGVYHCYYFVKVQTSTLVEATVAVKLAMDTVSDLTTKLQSRHPEIRTTQDLFDVVYEQAPSLIALSRKVSRDLQDKFERGEPYKPWPFELLGSFQMILSTLDTFASALPSQRKTDGMFLTNEVERYGEERTPQYMFPDPFNVSAFLMQQLPLVYNSIREKEKNEGSGFERSKLEGSFPGLLDDFFTSRQVTIPLVFACTCWMKSIVALQGNGALGRNVAVLFKHAMNLTERMEEIMARPSVLTTTQEPLGVKLQQDRAHIVERFNPVLAGLKVLDLHFDYLHCGSEVLPTASIFRAFGHLYNALVSEGFLEQIPFFEDVLEIYDKIIFTSSRSAAIRGAYDSSYLLHPADNSASGQSETSIDIEQPEKQKGLYLRDASLTWRLLVEGDTSALGNTSLVKMMYSAGADCVADLFETRVLSRDMLALIYDIVDVFSKLCEELGQQQYYDDYINKQLLLPGKSREDCIADALESAVMRPLLPLLDALRPNGSLKLDTLPDGISSRWEGKMNGERVRDMGKKAGAILSAKFASPYSASCEQRYFTFPLKPDLANQEYGTVSFRAKTKHAGRERVFSELMQLLGQSTGRLYEDDLDHLKTEIRKDPQLLGMITPRTKDNRDDLCTLFHQAAAGPAHGPDLVEWMIHVGALFLQPTVHCRKEPKTKDLACPRECLPNVMAVHGAAMKGYTDIVMIILAADNLLDLNTPTFHTKETIAHLTVKNGHRDLYKMLCSVGADLTIQDKAGNPVWAVTTNRAWSRKIEAEAGSTEKVEATDQSTAGYRDIRQHAPRPGPVQRSAFGEENPPALENIDTNLGSSTKKKTKKKKSKSKSKQ</sequence>
<reference evidence="11 12" key="1">
    <citation type="submission" date="2018-08" db="EMBL/GenBank/DDBJ databases">
        <title>Genomic investigation of the strawberry pathogen Phytophthora fragariae indicates pathogenicity is determined by transcriptional variation in three key races.</title>
        <authorList>
            <person name="Adams T.M."/>
            <person name="Armitage A.D."/>
            <person name="Sobczyk M.K."/>
            <person name="Bates H.J."/>
            <person name="Dunwell J.M."/>
            <person name="Nellist C.F."/>
            <person name="Harrison R.J."/>
        </authorList>
    </citation>
    <scope>NUCLEOTIDE SEQUENCE [LARGE SCALE GENOMIC DNA]</scope>
    <source>
        <strain evidence="9 13">A4</strain>
        <strain evidence="8 14">BC-1</strain>
        <strain evidence="7 12">NOV-27</strain>
        <strain evidence="6 15">NOV-5</strain>
        <strain evidence="5 16">NOV-71</strain>
        <strain evidence="10 18">NOV-77</strain>
        <strain evidence="3 11">NOV-9</strain>
        <strain evidence="4 17">SCRP245</strain>
    </source>
</reference>
<evidence type="ECO:0000313" key="12">
    <source>
        <dbReference type="Proteomes" id="UP000433483"/>
    </source>
</evidence>
<dbReference type="Proteomes" id="UP000437068">
    <property type="component" value="Unassembled WGS sequence"/>
</dbReference>
<dbReference type="PROSITE" id="PS50088">
    <property type="entry name" value="ANK_REPEAT"/>
    <property type="match status" value="1"/>
</dbReference>
<evidence type="ECO:0000313" key="11">
    <source>
        <dbReference type="Proteomes" id="UP000429523"/>
    </source>
</evidence>
<dbReference type="EMBL" id="QXFW01001237">
    <property type="protein sequence ID" value="KAE8994113.1"/>
    <property type="molecule type" value="Genomic_DNA"/>
</dbReference>
<dbReference type="InterPro" id="IPR002110">
    <property type="entry name" value="Ankyrin_rpt"/>
</dbReference>
<dbReference type="Proteomes" id="UP000460718">
    <property type="component" value="Unassembled WGS sequence"/>
</dbReference>